<dbReference type="EMBL" id="CAJJDP010000045">
    <property type="protein sequence ID" value="CAD8164866.1"/>
    <property type="molecule type" value="Genomic_DNA"/>
</dbReference>
<evidence type="ECO:0000313" key="1">
    <source>
        <dbReference type="EMBL" id="CAD8164866.1"/>
    </source>
</evidence>
<gene>
    <name evidence="1" type="ORF">POCTA_138.1.T0450271</name>
</gene>
<dbReference type="Proteomes" id="UP000683925">
    <property type="component" value="Unassembled WGS sequence"/>
</dbReference>
<name>A0A8S1UQX8_PAROT</name>
<protein>
    <submittedName>
        <fullName evidence="1">Uncharacterized protein</fullName>
    </submittedName>
</protein>
<proteinExistence type="predicted"/>
<evidence type="ECO:0000313" key="2">
    <source>
        <dbReference type="Proteomes" id="UP000683925"/>
    </source>
</evidence>
<accession>A0A8S1UQX8</accession>
<comment type="caution">
    <text evidence="1">The sequence shown here is derived from an EMBL/GenBank/DDBJ whole genome shotgun (WGS) entry which is preliminary data.</text>
</comment>
<organism evidence="1 2">
    <name type="scientific">Paramecium octaurelia</name>
    <dbReference type="NCBI Taxonomy" id="43137"/>
    <lineage>
        <taxon>Eukaryota</taxon>
        <taxon>Sar</taxon>
        <taxon>Alveolata</taxon>
        <taxon>Ciliophora</taxon>
        <taxon>Intramacronucleata</taxon>
        <taxon>Oligohymenophorea</taxon>
        <taxon>Peniculida</taxon>
        <taxon>Parameciidae</taxon>
        <taxon>Paramecium</taxon>
    </lineage>
</organism>
<dbReference type="AlphaFoldDB" id="A0A8S1UQX8"/>
<sequence length="130" mass="15387">MIRKNIDWQYGMTEQLSHFINFSDHKPLTTSIVIPKEALFKIPVINTKLLNQHLFLLKEKPKKNFDYMKICNNPSFYGVKYIDYEIIINKKFSESIEATKALLSQKNQKSFITQYNILETQNIIKRKVLS</sequence>
<reference evidence="1" key="1">
    <citation type="submission" date="2021-01" db="EMBL/GenBank/DDBJ databases">
        <authorList>
            <consortium name="Genoscope - CEA"/>
            <person name="William W."/>
        </authorList>
    </citation>
    <scope>NUCLEOTIDE SEQUENCE</scope>
</reference>
<keyword evidence="2" id="KW-1185">Reference proteome</keyword>